<name>A0A2T1HYK7_9HYPH</name>
<evidence type="ECO:0000313" key="2">
    <source>
        <dbReference type="Proteomes" id="UP000239772"/>
    </source>
</evidence>
<dbReference type="Pfam" id="PF07845">
    <property type="entry name" value="DUF1636"/>
    <property type="match status" value="1"/>
</dbReference>
<keyword evidence="2" id="KW-1185">Reference proteome</keyword>
<sequence length="137" mass="14729">MEPTTIHICVTCRVTDDPLEAEQGRAGARLHREVAKLAEERGAAVRVVPVECLSVCKRPVTVGYAAPGKWTYVYGDFPPEVGAETVINGALLYREAPDGLIPWRQRPDMLKKGVISRSPPLAAAAASPESPLPEAAE</sequence>
<proteinExistence type="predicted"/>
<dbReference type="SUPFAM" id="SSF52833">
    <property type="entry name" value="Thioredoxin-like"/>
    <property type="match status" value="1"/>
</dbReference>
<dbReference type="OrthoDB" id="424426at2"/>
<protein>
    <submittedName>
        <fullName evidence="1">Metal-binding protein</fullName>
    </submittedName>
</protein>
<comment type="caution">
    <text evidence="1">The sequence shown here is derived from an EMBL/GenBank/DDBJ whole genome shotgun (WGS) entry which is preliminary data.</text>
</comment>
<evidence type="ECO:0000313" key="1">
    <source>
        <dbReference type="EMBL" id="PSC06694.1"/>
    </source>
</evidence>
<accession>A0A2T1HYK7</accession>
<dbReference type="Proteomes" id="UP000239772">
    <property type="component" value="Unassembled WGS sequence"/>
</dbReference>
<gene>
    <name evidence="1" type="ORF">SLNSH_02525</name>
</gene>
<dbReference type="EMBL" id="PVZS01000002">
    <property type="protein sequence ID" value="PSC06694.1"/>
    <property type="molecule type" value="Genomic_DNA"/>
</dbReference>
<dbReference type="AlphaFoldDB" id="A0A2T1HYK7"/>
<organism evidence="1 2">
    <name type="scientific">Alsobacter soli</name>
    <dbReference type="NCBI Taxonomy" id="2109933"/>
    <lineage>
        <taxon>Bacteria</taxon>
        <taxon>Pseudomonadati</taxon>
        <taxon>Pseudomonadota</taxon>
        <taxon>Alphaproteobacteria</taxon>
        <taxon>Hyphomicrobiales</taxon>
        <taxon>Alsobacteraceae</taxon>
        <taxon>Alsobacter</taxon>
    </lineage>
</organism>
<dbReference type="InterPro" id="IPR036249">
    <property type="entry name" value="Thioredoxin-like_sf"/>
</dbReference>
<dbReference type="InterPro" id="IPR012863">
    <property type="entry name" value="DUF1636"/>
</dbReference>
<dbReference type="RefSeq" id="WP_106335072.1">
    <property type="nucleotide sequence ID" value="NZ_PVZS01000002.1"/>
</dbReference>
<reference evidence="2" key="1">
    <citation type="submission" date="2018-03" db="EMBL/GenBank/DDBJ databases">
        <authorList>
            <person name="Sun L."/>
            <person name="Liu H."/>
            <person name="Chen W."/>
            <person name="Huang K."/>
            <person name="Liu W."/>
            <person name="Gao X."/>
        </authorList>
    </citation>
    <scope>NUCLEOTIDE SEQUENCE [LARGE SCALE GENOMIC DNA]</scope>
    <source>
        <strain evidence="2">SH9</strain>
    </source>
</reference>